<proteinExistence type="predicted"/>
<evidence type="ECO:0000256" key="1">
    <source>
        <dbReference type="SAM" id="SignalP"/>
    </source>
</evidence>
<keyword evidence="1" id="KW-0732">Signal</keyword>
<evidence type="ECO:0000313" key="3">
    <source>
        <dbReference type="Proteomes" id="UP000735302"/>
    </source>
</evidence>
<dbReference type="EMBL" id="BLXT01004580">
    <property type="protein sequence ID" value="GFO14549.1"/>
    <property type="molecule type" value="Genomic_DNA"/>
</dbReference>
<evidence type="ECO:0000313" key="2">
    <source>
        <dbReference type="EMBL" id="GFO14549.1"/>
    </source>
</evidence>
<dbReference type="AlphaFoldDB" id="A0AAV4B868"/>
<gene>
    <name evidence="2" type="ORF">PoB_004105400</name>
</gene>
<organism evidence="2 3">
    <name type="scientific">Plakobranchus ocellatus</name>
    <dbReference type="NCBI Taxonomy" id="259542"/>
    <lineage>
        <taxon>Eukaryota</taxon>
        <taxon>Metazoa</taxon>
        <taxon>Spiralia</taxon>
        <taxon>Lophotrochozoa</taxon>
        <taxon>Mollusca</taxon>
        <taxon>Gastropoda</taxon>
        <taxon>Heterobranchia</taxon>
        <taxon>Euthyneura</taxon>
        <taxon>Panpulmonata</taxon>
        <taxon>Sacoglossa</taxon>
        <taxon>Placobranchoidea</taxon>
        <taxon>Plakobranchidae</taxon>
        <taxon>Plakobranchus</taxon>
    </lineage>
</organism>
<comment type="caution">
    <text evidence="2">The sequence shown here is derived from an EMBL/GenBank/DDBJ whole genome shotgun (WGS) entry which is preliminary data.</text>
</comment>
<dbReference type="Proteomes" id="UP000735302">
    <property type="component" value="Unassembled WGS sequence"/>
</dbReference>
<protein>
    <submittedName>
        <fullName evidence="2">Uncharacterized protein</fullName>
    </submittedName>
</protein>
<feature type="chain" id="PRO_5043966055" evidence="1">
    <location>
        <begin position="27"/>
        <end position="182"/>
    </location>
</feature>
<sequence>MTSTTVNVLLLHAAVVLVVLLPQAYSYHYSLDAEELDHLVSPSSLSSSSSPGTSISQTSLRKKRVSQISCQCCSNSFNSHCCLKCMQRVGKRSPAYFNRREHPDHLLEVAPLQNDVLPFSAEERYRMESIMPSSISGNEDDVIQLEDGYPWERQCGCCLNQIRDFPQAMEWPCCIRCLSRRR</sequence>
<name>A0AAV4B868_9GAST</name>
<keyword evidence="3" id="KW-1185">Reference proteome</keyword>
<accession>A0AAV4B868</accession>
<feature type="signal peptide" evidence="1">
    <location>
        <begin position="1"/>
        <end position="26"/>
    </location>
</feature>
<reference evidence="2 3" key="1">
    <citation type="journal article" date="2021" name="Elife">
        <title>Chloroplast acquisition without the gene transfer in kleptoplastic sea slugs, Plakobranchus ocellatus.</title>
        <authorList>
            <person name="Maeda T."/>
            <person name="Takahashi S."/>
            <person name="Yoshida T."/>
            <person name="Shimamura S."/>
            <person name="Takaki Y."/>
            <person name="Nagai Y."/>
            <person name="Toyoda A."/>
            <person name="Suzuki Y."/>
            <person name="Arimoto A."/>
            <person name="Ishii H."/>
            <person name="Satoh N."/>
            <person name="Nishiyama T."/>
            <person name="Hasebe M."/>
            <person name="Maruyama T."/>
            <person name="Minagawa J."/>
            <person name="Obokata J."/>
            <person name="Shigenobu S."/>
        </authorList>
    </citation>
    <scope>NUCLEOTIDE SEQUENCE [LARGE SCALE GENOMIC DNA]</scope>
</reference>